<reference evidence="1 2" key="1">
    <citation type="journal article" date="2020" name="Microorganisms">
        <title>Osmotic Adaptation and Compatible Solute Biosynthesis of Phototrophic Bacteria as Revealed from Genome Analyses.</title>
        <authorList>
            <person name="Imhoff J.F."/>
            <person name="Rahn T."/>
            <person name="Kunzel S."/>
            <person name="Keller A."/>
            <person name="Neulinger S.C."/>
        </authorList>
    </citation>
    <scope>NUCLEOTIDE SEQUENCE [LARGE SCALE GENOMIC DNA]</scope>
    <source>
        <strain evidence="1 2">DSM 15382</strain>
    </source>
</reference>
<dbReference type="InterPro" id="IPR023393">
    <property type="entry name" value="START-like_dom_sf"/>
</dbReference>
<dbReference type="CDD" id="cd07821">
    <property type="entry name" value="PYR_PYL_RCAR_like"/>
    <property type="match status" value="1"/>
</dbReference>
<dbReference type="EMBL" id="NRSG01000202">
    <property type="protein sequence ID" value="MBK1660689.1"/>
    <property type="molecule type" value="Genomic_DNA"/>
</dbReference>
<name>A0ABS1D1J0_9PROT</name>
<keyword evidence="2" id="KW-1185">Reference proteome</keyword>
<dbReference type="SUPFAM" id="SSF55961">
    <property type="entry name" value="Bet v1-like"/>
    <property type="match status" value="1"/>
</dbReference>
<dbReference type="InterPro" id="IPR019587">
    <property type="entry name" value="Polyketide_cyclase/dehydratase"/>
</dbReference>
<dbReference type="Gene3D" id="3.30.530.20">
    <property type="match status" value="1"/>
</dbReference>
<gene>
    <name evidence="1" type="ORF">CKO45_20930</name>
</gene>
<dbReference type="Pfam" id="PF10604">
    <property type="entry name" value="Polyketide_cyc2"/>
    <property type="match status" value="1"/>
</dbReference>
<dbReference type="RefSeq" id="WP_133219551.1">
    <property type="nucleotide sequence ID" value="NZ_NRSG01000202.1"/>
</dbReference>
<sequence length="130" mass="14004">MASIRRETLIAVPPEAAWDAIRDVGALHRRLVPGFVTETRLEPGARLVTFASGRVLREVIVACDDAARRLVWSVRDPWFEHHNASLVVEPAAGGARVTWTADLLPDREAALVAGLMEGGLAGMKATLEAA</sequence>
<proteinExistence type="predicted"/>
<organism evidence="1 2">
    <name type="scientific">Paracraurococcus ruber</name>
    <dbReference type="NCBI Taxonomy" id="77675"/>
    <lineage>
        <taxon>Bacteria</taxon>
        <taxon>Pseudomonadati</taxon>
        <taxon>Pseudomonadota</taxon>
        <taxon>Alphaproteobacteria</taxon>
        <taxon>Acetobacterales</taxon>
        <taxon>Roseomonadaceae</taxon>
        <taxon>Paracraurococcus</taxon>
    </lineage>
</organism>
<accession>A0ABS1D1J0</accession>
<evidence type="ECO:0000313" key="2">
    <source>
        <dbReference type="Proteomes" id="UP000697995"/>
    </source>
</evidence>
<dbReference type="Proteomes" id="UP000697995">
    <property type="component" value="Unassembled WGS sequence"/>
</dbReference>
<protein>
    <submittedName>
        <fullName evidence="1">MxaD family protein</fullName>
    </submittedName>
</protein>
<evidence type="ECO:0000313" key="1">
    <source>
        <dbReference type="EMBL" id="MBK1660689.1"/>
    </source>
</evidence>
<comment type="caution">
    <text evidence="1">The sequence shown here is derived from an EMBL/GenBank/DDBJ whole genome shotgun (WGS) entry which is preliminary data.</text>
</comment>